<evidence type="ECO:0000256" key="1">
    <source>
        <dbReference type="SAM" id="SignalP"/>
    </source>
</evidence>
<gene>
    <name evidence="2" type="ORF">TrRE_jg11134</name>
</gene>
<keyword evidence="3" id="KW-1185">Reference proteome</keyword>
<dbReference type="Proteomes" id="UP001165082">
    <property type="component" value="Unassembled WGS sequence"/>
</dbReference>
<dbReference type="AlphaFoldDB" id="A0A9W6ZJ18"/>
<proteinExistence type="predicted"/>
<dbReference type="EMBL" id="BRXZ01000705">
    <property type="protein sequence ID" value="GMH51444.1"/>
    <property type="molecule type" value="Genomic_DNA"/>
</dbReference>
<protein>
    <submittedName>
        <fullName evidence="2">Uncharacterized protein</fullName>
    </submittedName>
</protein>
<evidence type="ECO:0000313" key="3">
    <source>
        <dbReference type="Proteomes" id="UP001165082"/>
    </source>
</evidence>
<comment type="caution">
    <text evidence="2">The sequence shown here is derived from an EMBL/GenBank/DDBJ whole genome shotgun (WGS) entry which is preliminary data.</text>
</comment>
<reference evidence="2" key="1">
    <citation type="submission" date="2022-07" db="EMBL/GenBank/DDBJ databases">
        <title>Genome analysis of Parmales, a sister group of diatoms, reveals the evolutionary specialization of diatoms from phago-mixotrophs to photoautotrophs.</title>
        <authorList>
            <person name="Ban H."/>
            <person name="Sato S."/>
            <person name="Yoshikawa S."/>
            <person name="Kazumasa Y."/>
            <person name="Nakamura Y."/>
            <person name="Ichinomiya M."/>
            <person name="Saitoh K."/>
            <person name="Sato N."/>
            <person name="Blanc-Mathieu R."/>
            <person name="Endo H."/>
            <person name="Kuwata A."/>
            <person name="Ogata H."/>
        </authorList>
    </citation>
    <scope>NUCLEOTIDE SEQUENCE</scope>
</reference>
<evidence type="ECO:0000313" key="2">
    <source>
        <dbReference type="EMBL" id="GMH51444.1"/>
    </source>
</evidence>
<name>A0A9W6ZJ18_9STRA</name>
<organism evidence="2 3">
    <name type="scientific">Triparma retinervis</name>
    <dbReference type="NCBI Taxonomy" id="2557542"/>
    <lineage>
        <taxon>Eukaryota</taxon>
        <taxon>Sar</taxon>
        <taxon>Stramenopiles</taxon>
        <taxon>Ochrophyta</taxon>
        <taxon>Bolidophyceae</taxon>
        <taxon>Parmales</taxon>
        <taxon>Triparmaceae</taxon>
        <taxon>Triparma</taxon>
    </lineage>
</organism>
<keyword evidence="1" id="KW-0732">Signal</keyword>
<feature type="signal peptide" evidence="1">
    <location>
        <begin position="1"/>
        <end position="21"/>
    </location>
</feature>
<accession>A0A9W6ZJ18</accession>
<sequence>MKFLLPFYLSLVSTSAPLVRGALRGALPPVDDDAGSPGDACMTWVGPYNCTLVQHGDDLDCDYTPGPEAYDRGCCGCAFAGGCIPDNGQGCDCC</sequence>
<feature type="chain" id="PRO_5040950143" evidence="1">
    <location>
        <begin position="22"/>
        <end position="94"/>
    </location>
</feature>